<name>A0A6G6WJV6_9ACTN</name>
<dbReference type="Gene3D" id="3.40.50.11970">
    <property type="match status" value="1"/>
</dbReference>
<keyword evidence="3" id="KW-1185">Reference proteome</keyword>
<dbReference type="PANTHER" id="PTHR37835:SF1">
    <property type="entry name" value="ALPHA-CLOSTRIPAIN"/>
    <property type="match status" value="1"/>
</dbReference>
<evidence type="ECO:0000313" key="2">
    <source>
        <dbReference type="EMBL" id="QIG45437.1"/>
    </source>
</evidence>
<dbReference type="Pfam" id="PF03415">
    <property type="entry name" value="Peptidase_C11"/>
    <property type="match status" value="1"/>
</dbReference>
<dbReference type="InterPro" id="IPR005077">
    <property type="entry name" value="Peptidase_C11"/>
</dbReference>
<reference evidence="2 3" key="1">
    <citation type="submission" date="2020-02" db="EMBL/GenBank/DDBJ databases">
        <title>Full genome sequence of Nocardioides sp. R-3366.</title>
        <authorList>
            <person name="Im W.-T."/>
        </authorList>
    </citation>
    <scope>NUCLEOTIDE SEQUENCE [LARGE SCALE GENOMIC DNA]</scope>
    <source>
        <strain evidence="2 3">R-3366</strain>
    </source>
</reference>
<protein>
    <recommendedName>
        <fullName evidence="4">Clostripain</fullName>
    </recommendedName>
</protein>
<sequence>MRGTTTIALAALAAAVLLAPGPAGGSTVAAPPAPAAADGGADWTFMIYGVLDTDNVADVLTQDLASLTSLPDTDSVNVVALVDMPEQGEPGYPSQPLPGLAPFTTAKLLQLDDGRWNEIRDLGEISMGRADTLSDFIEEAADRFPADEYALTLMDHGGGRYGGYWDTGAPGTQNLTIPAMREGLLSGLQRSGIARFDVLFHAACLMSNYETASALAPAATYMAGSEELMFANPLAADGMLPLADDADPQALADSLVDGYGRYLDQLAQQPGGQQIRDLAAMSVVDGDQMALLDTALQSFSDVAVAHMDEIAVQVARARSAALEFVTSLDDSGGVPYDLVDLGDFLRHLTDVPDDVAVARDAAYAALGNAVSHQLTGVGTQQATGLNVYLPTAADARYAQDYFEPGVAPQGWGDFVKAFLESSRQQGGQGSGSAVGFTSQQATVLQADQSGIKIAGQLSSGDSSQVTDSQTQVVTRIGGVDDALGVVLPAYLDAGGQGQVQGVWDYSLTVLTDGTKEVAGTSVYQAQAGGLLGSLFAQYTSPDGDTSDVAVRLLLSSEGDIQSVQVVDVSNGGASAAGVSLEPGGTLTPYVYAASFSGYTSQLSSQSIAVSDQLAVSFSRLPAGTPFTMGVVVADVAGNSDGSYVTEQVR</sequence>
<evidence type="ECO:0000256" key="1">
    <source>
        <dbReference type="SAM" id="SignalP"/>
    </source>
</evidence>
<keyword evidence="1" id="KW-0732">Signal</keyword>
<proteinExistence type="predicted"/>
<dbReference type="AlphaFoldDB" id="A0A6G6WJV6"/>
<dbReference type="PANTHER" id="PTHR37835">
    <property type="entry name" value="ALPHA-CLOSTRIPAIN"/>
    <property type="match status" value="1"/>
</dbReference>
<evidence type="ECO:0000313" key="3">
    <source>
        <dbReference type="Proteomes" id="UP000502996"/>
    </source>
</evidence>
<feature type="signal peptide" evidence="1">
    <location>
        <begin position="1"/>
        <end position="25"/>
    </location>
</feature>
<feature type="chain" id="PRO_5026269893" description="Clostripain" evidence="1">
    <location>
        <begin position="26"/>
        <end position="649"/>
    </location>
</feature>
<gene>
    <name evidence="2" type="ORF">G5V58_24195</name>
</gene>
<evidence type="ECO:0008006" key="4">
    <source>
        <dbReference type="Google" id="ProtNLM"/>
    </source>
</evidence>
<dbReference type="Proteomes" id="UP000502996">
    <property type="component" value="Chromosome"/>
</dbReference>
<dbReference type="KEGG" id="nano:G5V58_24195"/>
<accession>A0A6G6WJV6</accession>
<organism evidence="2 3">
    <name type="scientific">Nocardioides anomalus</name>
    <dbReference type="NCBI Taxonomy" id="2712223"/>
    <lineage>
        <taxon>Bacteria</taxon>
        <taxon>Bacillati</taxon>
        <taxon>Actinomycetota</taxon>
        <taxon>Actinomycetes</taxon>
        <taxon>Propionibacteriales</taxon>
        <taxon>Nocardioidaceae</taxon>
        <taxon>Nocardioides</taxon>
    </lineage>
</organism>
<dbReference type="EMBL" id="CP049257">
    <property type="protein sequence ID" value="QIG45437.1"/>
    <property type="molecule type" value="Genomic_DNA"/>
</dbReference>
<dbReference type="RefSeq" id="WP_165238011.1">
    <property type="nucleotide sequence ID" value="NZ_CP049257.1"/>
</dbReference>